<dbReference type="PANTHER" id="PTHR11527">
    <property type="entry name" value="HEAT-SHOCK PROTEIN 20 FAMILY MEMBER"/>
    <property type="match status" value="1"/>
</dbReference>
<keyword evidence="5" id="KW-1185">Reference proteome</keyword>
<sequence>MSSNLPSDKNHEKKPVSEPFSHLMKSMNDFFMEKPIRGFLQSVDDFFKTPFPFDGGGGFHVETVERENEYIVSAELPGVKRDQIHLNITGNYLTISVENKELETSEDERNQIYQRRFVRQQTARTISLPHMINDRKIKASYRDGLLQIRIPREKGKIIEIDEQE</sequence>
<protein>
    <submittedName>
        <fullName evidence="4">Hsp20/alpha crystallin family protein</fullName>
    </submittedName>
</protein>
<comment type="similarity">
    <text evidence="1 2">Belongs to the small heat shock protein (HSP20) family.</text>
</comment>
<dbReference type="CDD" id="cd06464">
    <property type="entry name" value="ACD_sHsps-like"/>
    <property type="match status" value="1"/>
</dbReference>
<reference evidence="4" key="1">
    <citation type="submission" date="2021-05" db="EMBL/GenBank/DDBJ databases">
        <title>Novel Bacillus species.</title>
        <authorList>
            <person name="Liu G."/>
        </authorList>
    </citation>
    <scope>NUCLEOTIDE SEQUENCE</scope>
    <source>
        <strain evidence="4">FJAT-49825</strain>
    </source>
</reference>
<dbReference type="SUPFAM" id="SSF49764">
    <property type="entry name" value="HSP20-like chaperones"/>
    <property type="match status" value="1"/>
</dbReference>
<proteinExistence type="inferred from homology"/>
<organism evidence="4 5">
    <name type="scientific">Neobacillus rhizophilus</name>
    <dbReference type="NCBI Taxonomy" id="2833579"/>
    <lineage>
        <taxon>Bacteria</taxon>
        <taxon>Bacillati</taxon>
        <taxon>Bacillota</taxon>
        <taxon>Bacilli</taxon>
        <taxon>Bacillales</taxon>
        <taxon>Bacillaceae</taxon>
        <taxon>Neobacillus</taxon>
    </lineage>
</organism>
<evidence type="ECO:0000259" key="3">
    <source>
        <dbReference type="PROSITE" id="PS01031"/>
    </source>
</evidence>
<evidence type="ECO:0000256" key="2">
    <source>
        <dbReference type="RuleBase" id="RU003616"/>
    </source>
</evidence>
<dbReference type="InterPro" id="IPR031107">
    <property type="entry name" value="Small_HSP"/>
</dbReference>
<dbReference type="Proteomes" id="UP000679749">
    <property type="component" value="Unassembled WGS sequence"/>
</dbReference>
<dbReference type="InterPro" id="IPR008978">
    <property type="entry name" value="HSP20-like_chaperone"/>
</dbReference>
<dbReference type="Pfam" id="PF00011">
    <property type="entry name" value="HSP20"/>
    <property type="match status" value="1"/>
</dbReference>
<dbReference type="Gene3D" id="2.60.40.790">
    <property type="match status" value="1"/>
</dbReference>
<evidence type="ECO:0000313" key="4">
    <source>
        <dbReference type="EMBL" id="MBS4215900.1"/>
    </source>
</evidence>
<dbReference type="PROSITE" id="PS01031">
    <property type="entry name" value="SHSP"/>
    <property type="match status" value="1"/>
</dbReference>
<gene>
    <name evidence="4" type="ORF">KHA99_26090</name>
</gene>
<accession>A0A942U9A7</accession>
<evidence type="ECO:0000256" key="1">
    <source>
        <dbReference type="PROSITE-ProRule" id="PRU00285"/>
    </source>
</evidence>
<dbReference type="InterPro" id="IPR002068">
    <property type="entry name" value="A-crystallin/Hsp20_dom"/>
</dbReference>
<name>A0A942U9A7_9BACI</name>
<feature type="domain" description="SHSP" evidence="3">
    <location>
        <begin position="52"/>
        <end position="164"/>
    </location>
</feature>
<dbReference type="EMBL" id="JAGYPF010000005">
    <property type="protein sequence ID" value="MBS4215900.1"/>
    <property type="molecule type" value="Genomic_DNA"/>
</dbReference>
<dbReference type="AlphaFoldDB" id="A0A942U9A7"/>
<dbReference type="RefSeq" id="WP_213120399.1">
    <property type="nucleotide sequence ID" value="NZ_JAGYPF010000005.1"/>
</dbReference>
<evidence type="ECO:0000313" key="5">
    <source>
        <dbReference type="Proteomes" id="UP000679749"/>
    </source>
</evidence>
<comment type="caution">
    <text evidence="4">The sequence shown here is derived from an EMBL/GenBank/DDBJ whole genome shotgun (WGS) entry which is preliminary data.</text>
</comment>